<name>A0A132ENP2_9BURK</name>
<dbReference type="Proteomes" id="UP000062912">
    <property type="component" value="Unassembled WGS sequence"/>
</dbReference>
<reference evidence="2 3" key="1">
    <citation type="submission" date="2015-11" db="EMBL/GenBank/DDBJ databases">
        <title>Expanding the genomic diversity of Burkholderia species for the development of highly accurate diagnostics.</title>
        <authorList>
            <person name="Sahl J."/>
            <person name="Keim P."/>
            <person name="Wagner D."/>
        </authorList>
    </citation>
    <scope>NUCLEOTIDE SEQUENCE [LARGE SCALE GENOMIC DNA]</scope>
    <source>
        <strain evidence="2 3">MSMB368WGS</strain>
    </source>
</reference>
<comment type="caution">
    <text evidence="2">The sequence shown here is derived from an EMBL/GenBank/DDBJ whole genome shotgun (WGS) entry which is preliminary data.</text>
</comment>
<sequence>MIGCGLLHTRTEFGELLNHLKSTRESESGVLMGVHPAELLEGWVFGDFQSPRLSPDEPSIQPIEASQLVEDLTT</sequence>
<gene>
    <name evidence="2" type="ORF">WT56_05475</name>
</gene>
<proteinExistence type="predicted"/>
<evidence type="ECO:0000313" key="2">
    <source>
        <dbReference type="EMBL" id="KWF38129.1"/>
    </source>
</evidence>
<feature type="region of interest" description="Disordered" evidence="1">
    <location>
        <begin position="54"/>
        <end position="74"/>
    </location>
</feature>
<evidence type="ECO:0000256" key="1">
    <source>
        <dbReference type="SAM" id="MobiDB-lite"/>
    </source>
</evidence>
<dbReference type="EMBL" id="LPJR01000001">
    <property type="protein sequence ID" value="KWF38129.1"/>
    <property type="molecule type" value="Genomic_DNA"/>
</dbReference>
<protein>
    <submittedName>
        <fullName evidence="2">Uncharacterized protein</fullName>
    </submittedName>
</protein>
<organism evidence="2 3">
    <name type="scientific">Burkholderia pseudomultivorans</name>
    <dbReference type="NCBI Taxonomy" id="1207504"/>
    <lineage>
        <taxon>Bacteria</taxon>
        <taxon>Pseudomonadati</taxon>
        <taxon>Pseudomonadota</taxon>
        <taxon>Betaproteobacteria</taxon>
        <taxon>Burkholderiales</taxon>
        <taxon>Burkholderiaceae</taxon>
        <taxon>Burkholderia</taxon>
        <taxon>Burkholderia cepacia complex</taxon>
    </lineage>
</organism>
<evidence type="ECO:0000313" key="3">
    <source>
        <dbReference type="Proteomes" id="UP000062912"/>
    </source>
</evidence>
<accession>A0A132ENP2</accession>
<dbReference type="AlphaFoldDB" id="A0A132ENP2"/>